<evidence type="ECO:0000256" key="1">
    <source>
        <dbReference type="SAM" id="MobiDB-lite"/>
    </source>
</evidence>
<dbReference type="InterPro" id="IPR053842">
    <property type="entry name" value="NikA-like"/>
</dbReference>
<sequence>MHEQHHELPTAQQQTHTASAPDNRAASCRVRSPYPAPALEGAEVPGAGAPGSAGPGEPTEGGGTELSSNVPQQPAPRRRLRDKQLREHRVHPRYNAAEIAHVKKAAALSRMKPGGYVAECALAAARDDDPTAAVADYRAMVKTLMAANGQLGKVGSNLNQLTRHLNQDGAWPHPDNVQRLLSRVEASIADLDTAIAQITEGR</sequence>
<feature type="compositionally biased region" description="Low complexity" evidence="1">
    <location>
        <begin position="37"/>
        <end position="47"/>
    </location>
</feature>
<accession>A0A2N8TM00</accession>
<evidence type="ECO:0000313" key="2">
    <source>
        <dbReference type="EMBL" id="PNG20051.1"/>
    </source>
</evidence>
<feature type="compositionally biased region" description="Polar residues" evidence="1">
    <location>
        <begin position="10"/>
        <end position="20"/>
    </location>
</feature>
<dbReference type="OrthoDB" id="4319165at2"/>
<feature type="compositionally biased region" description="Gly residues" evidence="1">
    <location>
        <begin position="48"/>
        <end position="64"/>
    </location>
</feature>
<evidence type="ECO:0000313" key="3">
    <source>
        <dbReference type="Proteomes" id="UP000235943"/>
    </source>
</evidence>
<proteinExistence type="predicted"/>
<gene>
    <name evidence="2" type="ORF">C1J00_22295</name>
</gene>
<comment type="caution">
    <text evidence="2">The sequence shown here is derived from an EMBL/GenBank/DDBJ whole genome shotgun (WGS) entry which is preliminary data.</text>
</comment>
<organism evidence="2 3">
    <name type="scientific">Streptomyces cahuitamycinicus</name>
    <dbReference type="NCBI Taxonomy" id="2070367"/>
    <lineage>
        <taxon>Bacteria</taxon>
        <taxon>Bacillati</taxon>
        <taxon>Actinomycetota</taxon>
        <taxon>Actinomycetes</taxon>
        <taxon>Kitasatosporales</taxon>
        <taxon>Streptomycetaceae</taxon>
        <taxon>Streptomyces</taxon>
    </lineage>
</organism>
<dbReference type="Proteomes" id="UP000235943">
    <property type="component" value="Unassembled WGS sequence"/>
</dbReference>
<dbReference type="Pfam" id="PF21983">
    <property type="entry name" value="NikA-like"/>
    <property type="match status" value="1"/>
</dbReference>
<reference evidence="2 3" key="1">
    <citation type="submission" date="2018-01" db="EMBL/GenBank/DDBJ databases">
        <title>Draft genome sequence of Streptomyces sp. 13K301.</title>
        <authorList>
            <person name="Sahin N."/>
            <person name="Saygin H."/>
            <person name="Ay H."/>
        </authorList>
    </citation>
    <scope>NUCLEOTIDE SEQUENCE [LARGE SCALE GENOMIC DNA]</scope>
    <source>
        <strain evidence="2 3">13K301</strain>
    </source>
</reference>
<keyword evidence="3" id="KW-1185">Reference proteome</keyword>
<protein>
    <submittedName>
        <fullName evidence="2">Plasmid mobilization relaxosome protein MobC</fullName>
    </submittedName>
</protein>
<name>A0A2N8TM00_9ACTN</name>
<dbReference type="EMBL" id="POUC01000168">
    <property type="protein sequence ID" value="PNG20051.1"/>
    <property type="molecule type" value="Genomic_DNA"/>
</dbReference>
<dbReference type="AlphaFoldDB" id="A0A2N8TM00"/>
<feature type="region of interest" description="Disordered" evidence="1">
    <location>
        <begin position="1"/>
        <end position="90"/>
    </location>
</feature>